<evidence type="ECO:0000256" key="1">
    <source>
        <dbReference type="SAM" id="MobiDB-lite"/>
    </source>
</evidence>
<dbReference type="AlphaFoldDB" id="A0A6C0EHG8"/>
<feature type="region of interest" description="Disordered" evidence="1">
    <location>
        <begin position="1"/>
        <end position="20"/>
    </location>
</feature>
<proteinExistence type="predicted"/>
<name>A0A6C0EHG8_9ZZZZ</name>
<dbReference type="EMBL" id="MN738863">
    <property type="protein sequence ID" value="QHT28626.1"/>
    <property type="molecule type" value="Genomic_DNA"/>
</dbReference>
<sequence>MSKKNINLNHMEGFSPDKNMNAKSMNVKKVLSTDESLGGISIEMPKKGTTIGLDLLVNPEKIRVQSNEMSNEISEGLNLNELVQNNTQETFDIHSEIDLLEATSKLNDIQLEELVDEQDRSFYNKSLHSGMSHKVSLSSRKSNKKYNSININLDGMSLKSEEENANVNEFPHIVRNDTESVIYMDNKPEVRNYEKERKEKAELLFKLEKLDRLGIHMSKKFNFSSDIEEMKFEYNRIKSARSMESSIKFQKKMLMACVTGIEFLNNRFDPIDVKLDGWSESIHENINDYNEVFEELYDKYKDRADMAPELKLLFMVGGSGFMFHLTNTMFKSQLPGMDDIMKQNPDLMKQFASAAMNTMSNNGNSAATFLNSQMPQSRNSPSTSVNNINIETSIPAPTKKKISPPTGVDEILNNLKSNSYNSNKGGISLNLH</sequence>
<accession>A0A6C0EHG8</accession>
<organism evidence="2">
    <name type="scientific">viral metagenome</name>
    <dbReference type="NCBI Taxonomy" id="1070528"/>
    <lineage>
        <taxon>unclassified sequences</taxon>
        <taxon>metagenomes</taxon>
        <taxon>organismal metagenomes</taxon>
    </lineage>
</organism>
<evidence type="ECO:0000313" key="2">
    <source>
        <dbReference type="EMBL" id="QHT28626.1"/>
    </source>
</evidence>
<dbReference type="InterPro" id="IPR043910">
    <property type="entry name" value="DUF5767"/>
</dbReference>
<dbReference type="Pfam" id="PF19071">
    <property type="entry name" value="DUF5767"/>
    <property type="match status" value="1"/>
</dbReference>
<reference evidence="2" key="1">
    <citation type="journal article" date="2020" name="Nature">
        <title>Giant virus diversity and host interactions through global metagenomics.</title>
        <authorList>
            <person name="Schulz F."/>
            <person name="Roux S."/>
            <person name="Paez-Espino D."/>
            <person name="Jungbluth S."/>
            <person name="Walsh D.A."/>
            <person name="Denef V.J."/>
            <person name="McMahon K.D."/>
            <person name="Konstantinidis K.T."/>
            <person name="Eloe-Fadrosh E.A."/>
            <person name="Kyrpides N.C."/>
            <person name="Woyke T."/>
        </authorList>
    </citation>
    <scope>NUCLEOTIDE SEQUENCE</scope>
    <source>
        <strain evidence="2">GVMAG-M-3300001351-8</strain>
    </source>
</reference>
<protein>
    <submittedName>
        <fullName evidence="2">Uncharacterized protein</fullName>
    </submittedName>
</protein>